<dbReference type="AlphaFoldDB" id="A0A0Q9YN79"/>
<evidence type="ECO:0000256" key="7">
    <source>
        <dbReference type="PIRSR" id="PIRSR601765-1"/>
    </source>
</evidence>
<dbReference type="RefSeq" id="WP_075065305.1">
    <property type="nucleotide sequence ID" value="NZ_LKAJ02000001.1"/>
</dbReference>
<dbReference type="PANTHER" id="PTHR11002">
    <property type="entry name" value="CARBONIC ANHYDRASE"/>
    <property type="match status" value="1"/>
</dbReference>
<dbReference type="PROSITE" id="PS00705">
    <property type="entry name" value="PROK_CO2_ANHYDRASE_2"/>
    <property type="match status" value="1"/>
</dbReference>
<feature type="binding site" evidence="7">
    <location>
        <position position="39"/>
    </location>
    <ligand>
        <name>Zn(2+)</name>
        <dbReference type="ChEBI" id="CHEBI:29105"/>
    </ligand>
</feature>
<evidence type="ECO:0000256" key="8">
    <source>
        <dbReference type="RuleBase" id="RU003956"/>
    </source>
</evidence>
<dbReference type="SMART" id="SM00947">
    <property type="entry name" value="Pro_CA"/>
    <property type="match status" value="1"/>
</dbReference>
<feature type="binding site" evidence="7">
    <location>
        <position position="103"/>
    </location>
    <ligand>
        <name>Zn(2+)</name>
        <dbReference type="ChEBI" id="CHEBI:29105"/>
    </ligand>
</feature>
<reference evidence="10" key="2">
    <citation type="journal article" date="2016" name="Genome Announc.">
        <title>Draft Genome Sequences of Two Novel Amoeba-Resistant Intranuclear Bacteria, 'Candidatus Berkiella cookevillensis' and 'Candidatus Berkiella aquae'.</title>
        <authorList>
            <person name="Mehari Y.T."/>
            <person name="Arivett B.A."/>
            <person name="Farone A.L."/>
            <person name="Gunderson J.H."/>
            <person name="Farone M.B."/>
        </authorList>
    </citation>
    <scope>NUCLEOTIDE SEQUENCE</scope>
    <source>
        <strain evidence="10">HT99</strain>
    </source>
</reference>
<keyword evidence="3 7" id="KW-0479">Metal-binding</keyword>
<dbReference type="Proteomes" id="UP000051497">
    <property type="component" value="Unassembled WGS sequence"/>
</dbReference>
<evidence type="ECO:0000313" key="9">
    <source>
        <dbReference type="EMBL" id="KRG22246.1"/>
    </source>
</evidence>
<protein>
    <recommendedName>
        <fullName evidence="2 8">Carbonic anhydrase</fullName>
        <ecNumber evidence="2 8">4.2.1.1</ecNumber>
    </recommendedName>
    <alternativeName>
        <fullName evidence="8">Carbonate dehydratase</fullName>
    </alternativeName>
</protein>
<evidence type="ECO:0000256" key="2">
    <source>
        <dbReference type="ARBA" id="ARBA00012925"/>
    </source>
</evidence>
<dbReference type="GO" id="GO:0015976">
    <property type="term" value="P:carbon utilization"/>
    <property type="evidence" value="ECO:0007669"/>
    <property type="project" value="InterPro"/>
</dbReference>
<keyword evidence="4 7" id="KW-0862">Zinc</keyword>
<dbReference type="InterPro" id="IPR015892">
    <property type="entry name" value="Carbonic_anhydrase_CS"/>
</dbReference>
<dbReference type="PATRIC" id="fig|1590043.3.peg.666"/>
<comment type="catalytic activity">
    <reaction evidence="6 8">
        <text>hydrogencarbonate + H(+) = CO2 + H2O</text>
        <dbReference type="Rhea" id="RHEA:10748"/>
        <dbReference type="ChEBI" id="CHEBI:15377"/>
        <dbReference type="ChEBI" id="CHEBI:15378"/>
        <dbReference type="ChEBI" id="CHEBI:16526"/>
        <dbReference type="ChEBI" id="CHEBI:17544"/>
        <dbReference type="EC" id="4.2.1.1"/>
    </reaction>
</comment>
<name>A0A0Q9YN79_9GAMM</name>
<evidence type="ECO:0000256" key="5">
    <source>
        <dbReference type="ARBA" id="ARBA00023239"/>
    </source>
</evidence>
<proteinExistence type="inferred from homology"/>
<evidence type="ECO:0000313" key="11">
    <source>
        <dbReference type="Proteomes" id="UP000051497"/>
    </source>
</evidence>
<dbReference type="GO" id="GO:0008270">
    <property type="term" value="F:zinc ion binding"/>
    <property type="evidence" value="ECO:0007669"/>
    <property type="project" value="UniProtKB-UniRule"/>
</dbReference>
<dbReference type="SUPFAM" id="SSF53056">
    <property type="entry name" value="beta-carbonic anhydrase, cab"/>
    <property type="match status" value="1"/>
</dbReference>
<comment type="function">
    <text evidence="8">Reversible hydration of carbon dioxide.</text>
</comment>
<dbReference type="EMBL" id="LKAJ01000002">
    <property type="protein sequence ID" value="KRG22246.1"/>
    <property type="molecule type" value="Genomic_DNA"/>
</dbReference>
<dbReference type="EC" id="4.2.1.1" evidence="2 8"/>
<reference evidence="9" key="1">
    <citation type="submission" date="2015-09" db="EMBL/GenBank/DDBJ databases">
        <title>Draft Genome Sequences of Two Novel Amoeba-resistant Intranuclear Bacteria, Candidatus Berkiella cookevillensis and Candidatus Berkiella aquae.</title>
        <authorList>
            <person name="Mehari Y.T."/>
            <person name="Arivett B.A."/>
            <person name="Farone A.L."/>
            <person name="Gunderson J.H."/>
            <person name="Farone M.B."/>
        </authorList>
    </citation>
    <scope>NUCLEOTIDE SEQUENCE [LARGE SCALE GENOMIC DNA]</scope>
    <source>
        <strain evidence="9">HT99</strain>
    </source>
</reference>
<dbReference type="Pfam" id="PF00484">
    <property type="entry name" value="Pro_CA"/>
    <property type="match status" value="1"/>
</dbReference>
<evidence type="ECO:0000256" key="6">
    <source>
        <dbReference type="ARBA" id="ARBA00048348"/>
    </source>
</evidence>
<evidence type="ECO:0000256" key="1">
    <source>
        <dbReference type="ARBA" id="ARBA00006217"/>
    </source>
</evidence>
<keyword evidence="11" id="KW-1185">Reference proteome</keyword>
<dbReference type="CDD" id="cd00884">
    <property type="entry name" value="beta_CA_cladeB"/>
    <property type="match status" value="1"/>
</dbReference>
<dbReference type="EMBL" id="LKAJ02000001">
    <property type="protein sequence ID" value="MCS5712553.1"/>
    <property type="molecule type" value="Genomic_DNA"/>
</dbReference>
<sequence>MKKLVKGLVEFRKNVRPHYLETFAKLALGQSPDTLFIACSDSRVVPNLFASTDPGDLFVVRNVGNIVPPCHRTGLSAGDKSEAAAIEFAVHELKVSNLIVCGHSECGAMRALLDKTIVEQMPNLGEWLMDGEIIMERLQHDHDCPPQLAKHNRLSQLNVLQQIENLKTYPLVKQKLQEGSLKLHGWWFELSQAEVYAYEEEEGKFILIDEVEAEKILQRIENSK</sequence>
<accession>A0A0Q9YN79</accession>
<dbReference type="PROSITE" id="PS00704">
    <property type="entry name" value="PROK_CO2_ANHYDRASE_1"/>
    <property type="match status" value="1"/>
</dbReference>
<evidence type="ECO:0000256" key="3">
    <source>
        <dbReference type="ARBA" id="ARBA00022723"/>
    </source>
</evidence>
<dbReference type="InterPro" id="IPR036874">
    <property type="entry name" value="Carbonic_anhydrase_sf"/>
</dbReference>
<dbReference type="Gene3D" id="3.40.1050.10">
    <property type="entry name" value="Carbonic anhydrase"/>
    <property type="match status" value="1"/>
</dbReference>
<organism evidence="9">
    <name type="scientific">Candidatus Berkiella aquae</name>
    <dbReference type="NCBI Taxonomy" id="295108"/>
    <lineage>
        <taxon>Bacteria</taxon>
        <taxon>Pseudomonadati</taxon>
        <taxon>Pseudomonadota</taxon>
        <taxon>Gammaproteobacteria</taxon>
        <taxon>Candidatus Berkiellales</taxon>
        <taxon>Candidatus Berkiellaceae</taxon>
        <taxon>Candidatus Berkiella</taxon>
    </lineage>
</organism>
<feature type="binding site" evidence="7">
    <location>
        <position position="41"/>
    </location>
    <ligand>
        <name>Zn(2+)</name>
        <dbReference type="ChEBI" id="CHEBI:29105"/>
    </ligand>
</feature>
<feature type="binding site" evidence="7">
    <location>
        <position position="106"/>
    </location>
    <ligand>
        <name>Zn(2+)</name>
        <dbReference type="ChEBI" id="CHEBI:29105"/>
    </ligand>
</feature>
<evidence type="ECO:0000256" key="4">
    <source>
        <dbReference type="ARBA" id="ARBA00022833"/>
    </source>
</evidence>
<dbReference type="PANTHER" id="PTHR11002:SF76">
    <property type="entry name" value="CARBONIC ANHYDRASE"/>
    <property type="match status" value="1"/>
</dbReference>
<dbReference type="InterPro" id="IPR001765">
    <property type="entry name" value="Carbonic_anhydrase"/>
</dbReference>
<dbReference type="InterPro" id="IPR045066">
    <property type="entry name" value="Beta_CA_cladeB"/>
</dbReference>
<evidence type="ECO:0000313" key="10">
    <source>
        <dbReference type="EMBL" id="MCS5712553.1"/>
    </source>
</evidence>
<comment type="similarity">
    <text evidence="1 8">Belongs to the beta-class carbonic anhydrase family.</text>
</comment>
<comment type="caution">
    <text evidence="9">The sequence shown here is derived from an EMBL/GenBank/DDBJ whole genome shotgun (WGS) entry which is preliminary data.</text>
</comment>
<dbReference type="STRING" id="295108.HT99x_00665"/>
<keyword evidence="5 8" id="KW-0456">Lyase</keyword>
<gene>
    <name evidence="9" type="primary">cynT_2</name>
    <name evidence="9" type="ORF">HT99x_00665</name>
    <name evidence="10" type="ORF">HT99x_014020</name>
</gene>
<dbReference type="OrthoDB" id="9797527at2"/>
<reference evidence="10" key="3">
    <citation type="submission" date="2021-06" db="EMBL/GenBank/DDBJ databases">
        <title>Genomic Description and Analysis of Intracellular Bacteria, Candidatus Berkiella cookevillensis and Candidatus Berkiella aquae.</title>
        <authorList>
            <person name="Kidane D.T."/>
            <person name="Mehari Y.T."/>
            <person name="Rice F.C."/>
            <person name="Arivett B.A."/>
            <person name="Farone A.L."/>
            <person name="Berk S.G."/>
            <person name="Farone M.B."/>
        </authorList>
    </citation>
    <scope>NUCLEOTIDE SEQUENCE</scope>
    <source>
        <strain evidence="10">HT99</strain>
    </source>
</reference>
<dbReference type="GO" id="GO:0004089">
    <property type="term" value="F:carbonate dehydratase activity"/>
    <property type="evidence" value="ECO:0007669"/>
    <property type="project" value="UniProtKB-UniRule"/>
</dbReference>
<comment type="cofactor">
    <cofactor evidence="7">
        <name>Zn(2+)</name>
        <dbReference type="ChEBI" id="CHEBI:29105"/>
    </cofactor>
    <text evidence="7">Binds 1 zinc ion per subunit.</text>
</comment>